<organism evidence="1 2">
    <name type="scientific">Rhipicephalus microplus</name>
    <name type="common">Cattle tick</name>
    <name type="synonym">Boophilus microplus</name>
    <dbReference type="NCBI Taxonomy" id="6941"/>
    <lineage>
        <taxon>Eukaryota</taxon>
        <taxon>Metazoa</taxon>
        <taxon>Ecdysozoa</taxon>
        <taxon>Arthropoda</taxon>
        <taxon>Chelicerata</taxon>
        <taxon>Arachnida</taxon>
        <taxon>Acari</taxon>
        <taxon>Parasitiformes</taxon>
        <taxon>Ixodida</taxon>
        <taxon>Ixodoidea</taxon>
        <taxon>Ixodidae</taxon>
        <taxon>Rhipicephalinae</taxon>
        <taxon>Rhipicephalus</taxon>
        <taxon>Boophilus</taxon>
    </lineage>
</organism>
<evidence type="ECO:0008006" key="3">
    <source>
        <dbReference type="Google" id="ProtNLM"/>
    </source>
</evidence>
<proteinExistence type="predicted"/>
<comment type="caution">
    <text evidence="1">The sequence shown here is derived from an EMBL/GenBank/DDBJ whole genome shotgun (WGS) entry which is preliminary data.</text>
</comment>
<dbReference type="Proteomes" id="UP000821866">
    <property type="component" value="Chromosome 4"/>
</dbReference>
<dbReference type="EMBL" id="JABSTU010000006">
    <property type="protein sequence ID" value="KAH8028099.1"/>
    <property type="molecule type" value="Genomic_DNA"/>
</dbReference>
<sequence>MNEDLKIDLLVAIQMLKAAWESVKKETIANCFRHADFIVGTEAVEEPTDDVEGSEEVVELDDMWSDFLRFVGDASDTLTLDDFVGNDEASEAVAELNDVEIAAEVTHQRTGIRAAEVEDAVFENIPLPTSSEALAGVAQARRY</sequence>
<gene>
    <name evidence="1" type="ORF">HPB51_013146</name>
</gene>
<protein>
    <recommendedName>
        <fullName evidence="3">Tick transposon</fullName>
    </recommendedName>
</protein>
<reference evidence="1" key="2">
    <citation type="submission" date="2021-09" db="EMBL/GenBank/DDBJ databases">
        <authorList>
            <person name="Jia N."/>
            <person name="Wang J."/>
            <person name="Shi W."/>
            <person name="Du L."/>
            <person name="Sun Y."/>
            <person name="Zhan W."/>
            <person name="Jiang J."/>
            <person name="Wang Q."/>
            <person name="Zhang B."/>
            <person name="Ji P."/>
            <person name="Sakyi L.B."/>
            <person name="Cui X."/>
            <person name="Yuan T."/>
            <person name="Jiang B."/>
            <person name="Yang W."/>
            <person name="Lam T.T.-Y."/>
            <person name="Chang Q."/>
            <person name="Ding S."/>
            <person name="Wang X."/>
            <person name="Zhu J."/>
            <person name="Ruan X."/>
            <person name="Zhao L."/>
            <person name="Wei J."/>
            <person name="Que T."/>
            <person name="Du C."/>
            <person name="Cheng J."/>
            <person name="Dai P."/>
            <person name="Han X."/>
            <person name="Huang E."/>
            <person name="Gao Y."/>
            <person name="Liu J."/>
            <person name="Shao H."/>
            <person name="Ye R."/>
            <person name="Li L."/>
            <person name="Wei W."/>
            <person name="Wang X."/>
            <person name="Wang C."/>
            <person name="Huo Q."/>
            <person name="Li W."/>
            <person name="Guo W."/>
            <person name="Chen H."/>
            <person name="Chen S."/>
            <person name="Zhou L."/>
            <person name="Zhou L."/>
            <person name="Ni X."/>
            <person name="Tian J."/>
            <person name="Zhou Y."/>
            <person name="Sheng Y."/>
            <person name="Liu T."/>
            <person name="Pan Y."/>
            <person name="Xia L."/>
            <person name="Li J."/>
            <person name="Zhao F."/>
            <person name="Cao W."/>
        </authorList>
    </citation>
    <scope>NUCLEOTIDE SEQUENCE</scope>
    <source>
        <strain evidence="1">Rmic-2018</strain>
        <tissue evidence="1">Larvae</tissue>
    </source>
</reference>
<reference evidence="1" key="1">
    <citation type="journal article" date="2020" name="Cell">
        <title>Large-Scale Comparative Analyses of Tick Genomes Elucidate Their Genetic Diversity and Vector Capacities.</title>
        <authorList>
            <consortium name="Tick Genome and Microbiome Consortium (TIGMIC)"/>
            <person name="Jia N."/>
            <person name="Wang J."/>
            <person name="Shi W."/>
            <person name="Du L."/>
            <person name="Sun Y."/>
            <person name="Zhan W."/>
            <person name="Jiang J.F."/>
            <person name="Wang Q."/>
            <person name="Zhang B."/>
            <person name="Ji P."/>
            <person name="Bell-Sakyi L."/>
            <person name="Cui X.M."/>
            <person name="Yuan T.T."/>
            <person name="Jiang B.G."/>
            <person name="Yang W.F."/>
            <person name="Lam T.T."/>
            <person name="Chang Q.C."/>
            <person name="Ding S.J."/>
            <person name="Wang X.J."/>
            <person name="Zhu J.G."/>
            <person name="Ruan X.D."/>
            <person name="Zhao L."/>
            <person name="Wei J.T."/>
            <person name="Ye R.Z."/>
            <person name="Que T.C."/>
            <person name="Du C.H."/>
            <person name="Zhou Y.H."/>
            <person name="Cheng J.X."/>
            <person name="Dai P.F."/>
            <person name="Guo W.B."/>
            <person name="Han X.H."/>
            <person name="Huang E.J."/>
            <person name="Li L.F."/>
            <person name="Wei W."/>
            <person name="Gao Y.C."/>
            <person name="Liu J.Z."/>
            <person name="Shao H.Z."/>
            <person name="Wang X."/>
            <person name="Wang C.C."/>
            <person name="Yang T.C."/>
            <person name="Huo Q.B."/>
            <person name="Li W."/>
            <person name="Chen H.Y."/>
            <person name="Chen S.E."/>
            <person name="Zhou L.G."/>
            <person name="Ni X.B."/>
            <person name="Tian J.H."/>
            <person name="Sheng Y."/>
            <person name="Liu T."/>
            <person name="Pan Y.S."/>
            <person name="Xia L.Y."/>
            <person name="Li J."/>
            <person name="Zhao F."/>
            <person name="Cao W.C."/>
        </authorList>
    </citation>
    <scope>NUCLEOTIDE SEQUENCE</scope>
    <source>
        <strain evidence="1">Rmic-2018</strain>
    </source>
</reference>
<dbReference type="VEuPathDB" id="VectorBase:LOC119165069"/>
<name>A0A9J6E0T3_RHIMP</name>
<evidence type="ECO:0000313" key="2">
    <source>
        <dbReference type="Proteomes" id="UP000821866"/>
    </source>
</evidence>
<keyword evidence="2" id="KW-1185">Reference proteome</keyword>
<evidence type="ECO:0000313" key="1">
    <source>
        <dbReference type="EMBL" id="KAH8028099.1"/>
    </source>
</evidence>
<accession>A0A9J6E0T3</accession>
<dbReference type="AlphaFoldDB" id="A0A9J6E0T3"/>